<feature type="coiled-coil region" evidence="6">
    <location>
        <begin position="194"/>
        <end position="264"/>
    </location>
</feature>
<feature type="compositionally biased region" description="Polar residues" evidence="7">
    <location>
        <begin position="454"/>
        <end position="465"/>
    </location>
</feature>
<dbReference type="GO" id="GO:0000981">
    <property type="term" value="F:DNA-binding transcription factor activity, RNA polymerase II-specific"/>
    <property type="evidence" value="ECO:0007669"/>
    <property type="project" value="TreeGrafter"/>
</dbReference>
<dbReference type="InterPro" id="IPR051882">
    <property type="entry name" value="ATF_bZIP_TF"/>
</dbReference>
<feature type="region of interest" description="Disordered" evidence="7">
    <location>
        <begin position="98"/>
        <end position="172"/>
    </location>
</feature>
<dbReference type="PROSITE" id="PS50217">
    <property type="entry name" value="BZIP"/>
    <property type="match status" value="1"/>
</dbReference>
<dbReference type="PANTHER" id="PTHR46164:SF3">
    <property type="entry name" value="ATF6, ISOFORM C"/>
    <property type="match status" value="1"/>
</dbReference>
<dbReference type="GO" id="GO:0016020">
    <property type="term" value="C:membrane"/>
    <property type="evidence" value="ECO:0007669"/>
    <property type="project" value="UniProtKB-SubCell"/>
</dbReference>
<protein>
    <recommendedName>
        <fullName evidence="8">BZIP domain-containing protein</fullName>
    </recommendedName>
</protein>
<dbReference type="GO" id="GO:0005634">
    <property type="term" value="C:nucleus"/>
    <property type="evidence" value="ECO:0007669"/>
    <property type="project" value="TreeGrafter"/>
</dbReference>
<reference evidence="9 10" key="1">
    <citation type="journal article" date="2018" name="Evol. Lett.">
        <title>Horizontal gene cluster transfer increased hallucinogenic mushroom diversity.</title>
        <authorList>
            <person name="Reynolds H.T."/>
            <person name="Vijayakumar V."/>
            <person name="Gluck-Thaler E."/>
            <person name="Korotkin H.B."/>
            <person name="Matheny P.B."/>
            <person name="Slot J.C."/>
        </authorList>
    </citation>
    <scope>NUCLEOTIDE SEQUENCE [LARGE SCALE GENOMIC DNA]</scope>
    <source>
        <strain evidence="9 10">2629</strain>
    </source>
</reference>
<evidence type="ECO:0000256" key="7">
    <source>
        <dbReference type="SAM" id="MobiDB-lite"/>
    </source>
</evidence>
<feature type="region of interest" description="Disordered" evidence="7">
    <location>
        <begin position="395"/>
        <end position="470"/>
    </location>
</feature>
<feature type="region of interest" description="Disordered" evidence="7">
    <location>
        <begin position="29"/>
        <end position="69"/>
    </location>
</feature>
<evidence type="ECO:0000256" key="4">
    <source>
        <dbReference type="ARBA" id="ARBA00023163"/>
    </source>
</evidence>
<evidence type="ECO:0000313" key="10">
    <source>
        <dbReference type="Proteomes" id="UP000284842"/>
    </source>
</evidence>
<evidence type="ECO:0000313" key="9">
    <source>
        <dbReference type="EMBL" id="PPQ63046.1"/>
    </source>
</evidence>
<feature type="compositionally biased region" description="Polar residues" evidence="7">
    <location>
        <begin position="126"/>
        <end position="151"/>
    </location>
</feature>
<sequence>MSTTIPLSIPLSQILSSEALLSPLSPVGTMGPEHSWDLPPPPEFNYGYYTLPPSPPPSEGSANTDSPSPAERMLKIRMTPDNNNAECVSTHQLFDFADAAAPPTPPSRSPSLTIDTSGALHHYSAPDSTTSEVVQSQSMSVGSKRSASPTSAVPKKRAPGERISSKDFIPPDVSGLSKREARLVKNRAAAFLSRQRKREEFECMEIRVAELEQENARLLALTQNGSSNTALQPPTTDHQLLSEVEQLKAQLAAARERELSLSAQLASTARDVQVKMEEPQFSLSSPPRSTALPSANKSGASLGLMVLLCALPTLLSMRSIQSTTAPTSFAIPNPFPTSASSAFDYNSFMPNDYDWSRASSGSMMDMDIDSNRHQRPSRIQKLEFADAPDLGDLDISFDASPSDDGKIRVRILPSSSSSSSTSRPSSSSSHQAPFDSRSQWSSGSDSDRSAQHSPLGSTFPSTASSDPFLGIPSSGSSHDFGMAFSPDGSIMYNSASMSAMSSLNYGQLSTDAEALFGNMGSEYQVPDNSAAGGRRRVRIALKSMPQAGGEGGEWEVQIC</sequence>
<keyword evidence="2" id="KW-0805">Transcription regulation</keyword>
<dbReference type="PANTHER" id="PTHR46164">
    <property type="entry name" value="ATF6, ISOFORM C"/>
    <property type="match status" value="1"/>
</dbReference>
<dbReference type="InParanoid" id="A0A409V8W4"/>
<name>A0A409V8W4_9AGAR</name>
<feature type="compositionally biased region" description="Low complexity" evidence="7">
    <location>
        <begin position="414"/>
        <end position="444"/>
    </location>
</feature>
<dbReference type="InterPro" id="IPR004827">
    <property type="entry name" value="bZIP"/>
</dbReference>
<dbReference type="Gene3D" id="1.20.5.170">
    <property type="match status" value="1"/>
</dbReference>
<evidence type="ECO:0000259" key="8">
    <source>
        <dbReference type="PROSITE" id="PS50217"/>
    </source>
</evidence>
<dbReference type="OrthoDB" id="674948at2759"/>
<dbReference type="SUPFAM" id="SSF57959">
    <property type="entry name" value="Leucine zipper domain"/>
    <property type="match status" value="1"/>
</dbReference>
<dbReference type="STRING" id="181874.A0A409V8W4"/>
<evidence type="ECO:0000256" key="3">
    <source>
        <dbReference type="ARBA" id="ARBA00023125"/>
    </source>
</evidence>
<keyword evidence="3" id="KW-0238">DNA-binding</keyword>
<accession>A0A409V8W4</accession>
<dbReference type="EMBL" id="NHTK01006133">
    <property type="protein sequence ID" value="PPQ63046.1"/>
    <property type="molecule type" value="Genomic_DNA"/>
</dbReference>
<proteinExistence type="predicted"/>
<dbReference type="GO" id="GO:0030968">
    <property type="term" value="P:endoplasmic reticulum unfolded protein response"/>
    <property type="evidence" value="ECO:0007669"/>
    <property type="project" value="TreeGrafter"/>
</dbReference>
<comment type="caution">
    <text evidence="9">The sequence shown here is derived from an EMBL/GenBank/DDBJ whole genome shotgun (WGS) entry which is preliminary data.</text>
</comment>
<dbReference type="SMART" id="SM00338">
    <property type="entry name" value="BRLZ"/>
    <property type="match status" value="1"/>
</dbReference>
<keyword evidence="6" id="KW-0175">Coiled coil</keyword>
<evidence type="ECO:0000256" key="5">
    <source>
        <dbReference type="ARBA" id="ARBA00023242"/>
    </source>
</evidence>
<dbReference type="CDD" id="cd14812">
    <property type="entry name" value="bZIP_u3"/>
    <property type="match status" value="1"/>
</dbReference>
<keyword evidence="10" id="KW-1185">Reference proteome</keyword>
<keyword evidence="4" id="KW-0804">Transcription</keyword>
<feature type="domain" description="BZIP" evidence="8">
    <location>
        <begin position="176"/>
        <end position="218"/>
    </location>
</feature>
<evidence type="ECO:0000256" key="2">
    <source>
        <dbReference type="ARBA" id="ARBA00023015"/>
    </source>
</evidence>
<dbReference type="Pfam" id="PF00170">
    <property type="entry name" value="bZIP_1"/>
    <property type="match status" value="1"/>
</dbReference>
<dbReference type="AlphaFoldDB" id="A0A409V8W4"/>
<organism evidence="9 10">
    <name type="scientific">Panaeolus cyanescens</name>
    <dbReference type="NCBI Taxonomy" id="181874"/>
    <lineage>
        <taxon>Eukaryota</taxon>
        <taxon>Fungi</taxon>
        <taxon>Dikarya</taxon>
        <taxon>Basidiomycota</taxon>
        <taxon>Agaricomycotina</taxon>
        <taxon>Agaricomycetes</taxon>
        <taxon>Agaricomycetidae</taxon>
        <taxon>Agaricales</taxon>
        <taxon>Agaricineae</taxon>
        <taxon>Galeropsidaceae</taxon>
        <taxon>Panaeolus</taxon>
    </lineage>
</organism>
<dbReference type="Proteomes" id="UP000284842">
    <property type="component" value="Unassembled WGS sequence"/>
</dbReference>
<dbReference type="InterPro" id="IPR046347">
    <property type="entry name" value="bZIP_sf"/>
</dbReference>
<evidence type="ECO:0000256" key="6">
    <source>
        <dbReference type="SAM" id="Coils"/>
    </source>
</evidence>
<keyword evidence="5" id="KW-0539">Nucleus</keyword>
<gene>
    <name evidence="9" type="ORF">CVT24_005992</name>
</gene>
<comment type="subcellular location">
    <subcellularLocation>
        <location evidence="1">Membrane</location>
        <topology evidence="1">Single-pass membrane protein</topology>
    </subcellularLocation>
</comment>
<evidence type="ECO:0000256" key="1">
    <source>
        <dbReference type="ARBA" id="ARBA00004167"/>
    </source>
</evidence>
<dbReference type="GO" id="GO:0000978">
    <property type="term" value="F:RNA polymerase II cis-regulatory region sequence-specific DNA binding"/>
    <property type="evidence" value="ECO:0007669"/>
    <property type="project" value="TreeGrafter"/>
</dbReference>